<name>A0ABU8JL93_DICCH</name>
<protein>
    <submittedName>
        <fullName evidence="1">WbqC family protein</fullName>
    </submittedName>
</protein>
<evidence type="ECO:0000313" key="1">
    <source>
        <dbReference type="EMBL" id="MEI7063557.1"/>
    </source>
</evidence>
<reference evidence="1 2" key="1">
    <citation type="submission" date="2024-03" db="EMBL/GenBank/DDBJ databases">
        <title>Analysis of soft rot Pectobacteriaceae population diversity in US potato growing regions between 2016 and 2022.</title>
        <authorList>
            <person name="Ma X."/>
            <person name="Zhang X."/>
            <person name="Stodghill P."/>
            <person name="Rioux R."/>
            <person name="Babler B."/>
            <person name="Shrestha S."/>
            <person name="Babler B."/>
            <person name="Rivedal H."/>
            <person name="Frost K."/>
            <person name="Hao J."/>
            <person name="Secor G."/>
            <person name="Swingle B."/>
        </authorList>
    </citation>
    <scope>NUCLEOTIDE SEQUENCE [LARGE SCALE GENOMIC DNA]</scope>
    <source>
        <strain evidence="1 2">SR64</strain>
    </source>
</reference>
<dbReference type="EMBL" id="JBBBOO010000004">
    <property type="protein sequence ID" value="MEI7063557.1"/>
    <property type="molecule type" value="Genomic_DNA"/>
</dbReference>
<dbReference type="RefSeq" id="WP_226051672.1">
    <property type="nucleotide sequence ID" value="NZ_CP161827.1"/>
</dbReference>
<accession>A0ABU8JL93</accession>
<dbReference type="Proteomes" id="UP001359469">
    <property type="component" value="Unassembled WGS sequence"/>
</dbReference>
<organism evidence="1 2">
    <name type="scientific">Dickeya chrysanthemi</name>
    <name type="common">Pectobacterium chrysanthemi</name>
    <name type="synonym">Erwinia chrysanthemi</name>
    <dbReference type="NCBI Taxonomy" id="556"/>
    <lineage>
        <taxon>Bacteria</taxon>
        <taxon>Pseudomonadati</taxon>
        <taxon>Pseudomonadota</taxon>
        <taxon>Gammaproteobacteria</taxon>
        <taxon>Enterobacterales</taxon>
        <taxon>Pectobacteriaceae</taxon>
        <taxon>Dickeya</taxon>
    </lineage>
</organism>
<evidence type="ECO:0000313" key="2">
    <source>
        <dbReference type="Proteomes" id="UP001359469"/>
    </source>
</evidence>
<proteinExistence type="predicted"/>
<gene>
    <name evidence="1" type="ORF">WCU84_07770</name>
</gene>
<comment type="caution">
    <text evidence="1">The sequence shown here is derived from an EMBL/GenBank/DDBJ whole genome shotgun (WGS) entry which is preliminary data.</text>
</comment>
<sequence length="240" mass="27912">MGKAEQVRDIRLAIMQPYFFPYIGYFQLISSVDKIVIYDNVKYTKKGWINRNRILVNNKDVVFSLPLKKASDYLTISERSLADTFHPNELLSKIHGAYGKAPCFQSFFPVLESIISSKEKNLFLYIYNSIVELCKYLGIKTEFIISSHVSIDHALKGQEKVLALCEALQARKYINAIGGVELYSKEAFREKNIELKFIKTIPFEYRQYNNFIPWLSIIDVMMFNPCDAVRELIETNYELI</sequence>
<dbReference type="Pfam" id="PF08889">
    <property type="entry name" value="WbqC"/>
    <property type="match status" value="1"/>
</dbReference>
<keyword evidence="2" id="KW-1185">Reference proteome</keyword>
<dbReference type="InterPro" id="IPR014985">
    <property type="entry name" value="WbqC"/>
</dbReference>